<feature type="compositionally biased region" description="Polar residues" evidence="2">
    <location>
        <begin position="301"/>
        <end position="315"/>
    </location>
</feature>
<feature type="coiled-coil region" evidence="1">
    <location>
        <begin position="470"/>
        <end position="582"/>
    </location>
</feature>
<protein>
    <submittedName>
        <fullName evidence="3">Translocon subunit</fullName>
    </submittedName>
</protein>
<evidence type="ECO:0000256" key="2">
    <source>
        <dbReference type="SAM" id="MobiDB-lite"/>
    </source>
</evidence>
<evidence type="ECO:0000256" key="1">
    <source>
        <dbReference type="SAM" id="Coils"/>
    </source>
</evidence>
<dbReference type="Proteomes" id="UP001345827">
    <property type="component" value="Unassembled WGS sequence"/>
</dbReference>
<feature type="compositionally biased region" description="Acidic residues" evidence="2">
    <location>
        <begin position="225"/>
        <end position="238"/>
    </location>
</feature>
<accession>A0AAV9Q4E4</accession>
<gene>
    <name evidence="3" type="primary">SEC61_1</name>
    <name evidence="3" type="ORF">LTR25_006820</name>
</gene>
<keyword evidence="1" id="KW-0175">Coiled coil</keyword>
<proteinExistence type="predicted"/>
<dbReference type="AlphaFoldDB" id="A0AAV9Q4E4"/>
<sequence length="941" mass="105819">MGFKTCFKKLGKASTLLKVAVAVAATKNGMTGDEDKSLPSSLRLGHGISTIQRPRLNDVARAQFVAPRTGATRSTRGIRPGVFWAHIVKQGKSKASAQDILRRVAHTEFAKHSTVSAIVTQAETPPQPDDGQVGETNNTTEASEEPCLALVHVPRSPLLPLDSQTVAGVIDLDDILPNPIIEYVLEESEMDSADDSDLVSIIDLYFDQLPLDNQQVPVTSGGFVEAEEVSEEEEDSDSGEGVRLPGFVQDDGLPQTDEEEDDLREVVAVQEHQEADDTETNAQNENDVDDDTSSSHGAGRDTNSSRIPSASTAATSEGAHVAAAHPQAPYMEAKHNEEVQQLTDSLQHQQSLTQDLRLQVLEREEQVETLQQVLKATQDERNRYEADQDDSDAQMQTLKQQLVLKEREIALEKARTDAALQEVQHLQRNPLVIGDEQLIFERDQALVHMQHFANQVQQYQAIACAAGEARANLEEHVQQMQQTEACWQQDFAVLEERMEQADDAISGLEQQNNHLVQLKDQAEGKVSDLRCRVEALTRDITAAYVEDPTPAFTPMTVQPNELRDLQQAFEMSQQKCAELVETCRDMDEQIRQKDSESADLSAMLILERRNRVRLFTSLQKWQGKIENWRETIPGMTRNLALLESDPDLVELLESSKVHEENVRQEIESLSNRNYSLETQILDLEQQHARESDVLNKRMERLQEENIRVDAENANLNILEDKIKDLEHQITNLKDEADSWKQQCLHEKYGDTAVVIGNLMKTELDRHTHEKEALYQRLCQYDAKFTLLNFDLSCIRGWVEDKMSGIRYMEAERDWYHAQVIALRERFASDLRAQPLDIPWNPNFSTLTSDQERQQLSLEDAIIAKVIGYNPGRADDWAKAEQKAATEKGPHGITALEIWTDIATEVNGAACQEATPEARPVEGKGKGKTSDMWDSQGNSIFF</sequence>
<feature type="compositionally biased region" description="Basic and acidic residues" evidence="2">
    <location>
        <begin position="918"/>
        <end position="930"/>
    </location>
</feature>
<name>A0AAV9Q4E4_9PEZI</name>
<reference evidence="3 4" key="1">
    <citation type="submission" date="2023-06" db="EMBL/GenBank/DDBJ databases">
        <title>Black Yeasts Isolated from many extreme environments.</title>
        <authorList>
            <person name="Coleine C."/>
            <person name="Stajich J.E."/>
            <person name="Selbmann L."/>
        </authorList>
    </citation>
    <scope>NUCLEOTIDE SEQUENCE [LARGE SCALE GENOMIC DNA]</scope>
    <source>
        <strain evidence="3 4">CCFEE 5887</strain>
    </source>
</reference>
<feature type="region of interest" description="Disordered" evidence="2">
    <location>
        <begin position="121"/>
        <end position="143"/>
    </location>
</feature>
<feature type="compositionally biased region" description="Polar residues" evidence="2">
    <location>
        <begin position="931"/>
        <end position="941"/>
    </location>
</feature>
<evidence type="ECO:0000313" key="4">
    <source>
        <dbReference type="Proteomes" id="UP001345827"/>
    </source>
</evidence>
<evidence type="ECO:0000313" key="3">
    <source>
        <dbReference type="EMBL" id="KAK5533840.1"/>
    </source>
</evidence>
<keyword evidence="4" id="KW-1185">Reference proteome</keyword>
<feature type="region of interest" description="Disordered" evidence="2">
    <location>
        <begin position="225"/>
        <end position="323"/>
    </location>
</feature>
<feature type="coiled-coil region" evidence="1">
    <location>
        <begin position="659"/>
        <end position="742"/>
    </location>
</feature>
<comment type="caution">
    <text evidence="3">The sequence shown here is derived from an EMBL/GenBank/DDBJ whole genome shotgun (WGS) entry which is preliminary data.</text>
</comment>
<organism evidence="3 4">
    <name type="scientific">Vermiconidia calcicola</name>
    <dbReference type="NCBI Taxonomy" id="1690605"/>
    <lineage>
        <taxon>Eukaryota</taxon>
        <taxon>Fungi</taxon>
        <taxon>Dikarya</taxon>
        <taxon>Ascomycota</taxon>
        <taxon>Pezizomycotina</taxon>
        <taxon>Dothideomycetes</taxon>
        <taxon>Dothideomycetidae</taxon>
        <taxon>Mycosphaerellales</taxon>
        <taxon>Extremaceae</taxon>
        <taxon>Vermiconidia</taxon>
    </lineage>
</organism>
<feature type="coiled-coil region" evidence="1">
    <location>
        <begin position="360"/>
        <end position="415"/>
    </location>
</feature>
<feature type="region of interest" description="Disordered" evidence="2">
    <location>
        <begin position="914"/>
        <end position="941"/>
    </location>
</feature>
<dbReference type="EMBL" id="JAXLQG010000012">
    <property type="protein sequence ID" value="KAK5533840.1"/>
    <property type="molecule type" value="Genomic_DNA"/>
</dbReference>